<feature type="transmembrane region" description="Helical" evidence="1">
    <location>
        <begin position="157"/>
        <end position="180"/>
    </location>
</feature>
<feature type="transmembrane region" description="Helical" evidence="1">
    <location>
        <begin position="12"/>
        <end position="33"/>
    </location>
</feature>
<dbReference type="AlphaFoldDB" id="A0A160IK36"/>
<sequence length="190" mass="21647">MKWKIFYKYGAKLCSVLFYVIGLIGIFTLVYHLSYLMSPTGELAKSFGAFDPVYSNLTLVFDQQPLLYKDEEFIVLSLVTSIIMFVFALIFLRLMRKLLQNLHQESLFMMENVKVLFKMGITILVLGSAFTFMDELLMTKALKEIHVTNASVTYTGLAYVDTFFTGIFVMILASALKVAVEAVEENKHTI</sequence>
<keyword evidence="1" id="KW-0812">Transmembrane</keyword>
<protein>
    <recommendedName>
        <fullName evidence="4">DUF2975 domain-containing protein</fullName>
    </recommendedName>
</protein>
<reference evidence="2 3" key="1">
    <citation type="submission" date="2016-04" db="EMBL/GenBank/DDBJ databases">
        <title>Complete genome sequence of Fictibacillus phosphorivorans G25-29, a strain toxic to nematodes.</title>
        <authorList>
            <person name="Zheng Z."/>
        </authorList>
    </citation>
    <scope>NUCLEOTIDE SEQUENCE [LARGE SCALE GENOMIC DNA]</scope>
    <source>
        <strain evidence="2 3">G25-29</strain>
    </source>
</reference>
<dbReference type="STRING" id="1221500.ABE65_005865"/>
<keyword evidence="3" id="KW-1185">Reference proteome</keyword>
<evidence type="ECO:0000256" key="1">
    <source>
        <dbReference type="SAM" id="Phobius"/>
    </source>
</evidence>
<dbReference type="EMBL" id="CP015378">
    <property type="protein sequence ID" value="ANC76354.1"/>
    <property type="molecule type" value="Genomic_DNA"/>
</dbReference>
<feature type="transmembrane region" description="Helical" evidence="1">
    <location>
        <begin position="115"/>
        <end position="133"/>
    </location>
</feature>
<keyword evidence="1" id="KW-1133">Transmembrane helix</keyword>
<organism evidence="2 3">
    <name type="scientific">Fictibacillus phosphorivorans</name>
    <dbReference type="NCBI Taxonomy" id="1221500"/>
    <lineage>
        <taxon>Bacteria</taxon>
        <taxon>Bacillati</taxon>
        <taxon>Bacillota</taxon>
        <taxon>Bacilli</taxon>
        <taxon>Bacillales</taxon>
        <taxon>Fictibacillaceae</taxon>
        <taxon>Fictibacillus</taxon>
    </lineage>
</organism>
<feature type="transmembrane region" description="Helical" evidence="1">
    <location>
        <begin position="73"/>
        <end position="94"/>
    </location>
</feature>
<dbReference type="RefSeq" id="WP_066392328.1">
    <property type="nucleotide sequence ID" value="NZ_CP015378.1"/>
</dbReference>
<dbReference type="KEGG" id="fpn:ABE65_005865"/>
<keyword evidence="1" id="KW-0472">Membrane</keyword>
<name>A0A160IK36_9BACL</name>
<evidence type="ECO:0008006" key="4">
    <source>
        <dbReference type="Google" id="ProtNLM"/>
    </source>
</evidence>
<accession>A0A160IK36</accession>
<evidence type="ECO:0000313" key="2">
    <source>
        <dbReference type="EMBL" id="ANC76354.1"/>
    </source>
</evidence>
<proteinExistence type="predicted"/>
<gene>
    <name evidence="2" type="ORF">ABE65_005865</name>
</gene>
<dbReference type="Proteomes" id="UP000076623">
    <property type="component" value="Chromosome"/>
</dbReference>
<evidence type="ECO:0000313" key="3">
    <source>
        <dbReference type="Proteomes" id="UP000076623"/>
    </source>
</evidence>